<dbReference type="PANTHER" id="PTHR37984">
    <property type="entry name" value="PROTEIN CBG26694"/>
    <property type="match status" value="1"/>
</dbReference>
<evidence type="ECO:0000313" key="2">
    <source>
        <dbReference type="Proteomes" id="UP000046395"/>
    </source>
</evidence>
<dbReference type="PROSITE" id="PS50994">
    <property type="entry name" value="INTEGRASE"/>
    <property type="match status" value="1"/>
</dbReference>
<dbReference type="Pfam" id="PF13456">
    <property type="entry name" value="RVT_3"/>
    <property type="match status" value="1"/>
</dbReference>
<reference evidence="3" key="1">
    <citation type="submission" date="2019-12" db="UniProtKB">
        <authorList>
            <consortium name="WormBaseParasite"/>
        </authorList>
    </citation>
    <scope>IDENTIFICATION</scope>
</reference>
<dbReference type="InterPro" id="IPR001584">
    <property type="entry name" value="Integrase_cat-core"/>
</dbReference>
<dbReference type="STRING" id="70415.A0A5S6QNM3"/>
<evidence type="ECO:0000313" key="3">
    <source>
        <dbReference type="WBParaSite" id="TMUE_2000008462.1"/>
    </source>
</evidence>
<dbReference type="Pfam" id="PF23088">
    <property type="entry name" value="DUF7047"/>
    <property type="match status" value="1"/>
</dbReference>
<feature type="domain" description="Integrase catalytic" evidence="1">
    <location>
        <begin position="297"/>
        <end position="476"/>
    </location>
</feature>
<dbReference type="InterPro" id="IPR055475">
    <property type="entry name" value="DUF7047"/>
</dbReference>
<dbReference type="Proteomes" id="UP000046395">
    <property type="component" value="Unassembled WGS sequence"/>
</dbReference>
<dbReference type="InterPro" id="IPR036397">
    <property type="entry name" value="RNaseH_sf"/>
</dbReference>
<sequence length="476" mass="53820">MIRCCGFRGHEVGKPLKKLTRRAVFSYCGETVGHYPVCGWLRTATALIKREANNESSRWGEPIIRDDQIRNRLLDVAKAMKSQDPVRGRWDVSGHKAKVWVDASALALGVALEVDGAIIEDGAWLRPDDAGHINMAELDAVIKGLNLALSWQFKDLQLMTDSLTVYRWIDDALSGRARLKTKAASEMLIRRRVAIVLALVEEYDLDLTVTLVKSADNKADTLTRVPRQWLVPPNRDEATAYAAAATTQCEQVVAEVHHAAGHPGVRRALYFAKRRDPTVSKRVVSRIVRQCDICQSIDPAPVKWRRGKLEVDKIWHRLSCDVTHYKGRACLTLIDCGPTRFVIWRRLNFCTAMNLAEHLEQIFLERGAPEELLVDSDPSFRSQLFARLTERWGVRLRFRCAYMPSGNGIVERCHRTIKVIAARKKCSVAEAVYLYKMTPRDDCSAETAPANAIYRYVTRIRDVDQPADEDKVVSCP</sequence>
<dbReference type="Gene3D" id="3.30.420.10">
    <property type="entry name" value="Ribonuclease H-like superfamily/Ribonuclease H"/>
    <property type="match status" value="2"/>
</dbReference>
<dbReference type="GO" id="GO:0015074">
    <property type="term" value="P:DNA integration"/>
    <property type="evidence" value="ECO:0007669"/>
    <property type="project" value="InterPro"/>
</dbReference>
<keyword evidence="2" id="KW-1185">Reference proteome</keyword>
<dbReference type="InterPro" id="IPR012337">
    <property type="entry name" value="RNaseH-like_sf"/>
</dbReference>
<accession>A0A5S6QNM3</accession>
<dbReference type="GO" id="GO:0003676">
    <property type="term" value="F:nucleic acid binding"/>
    <property type="evidence" value="ECO:0007669"/>
    <property type="project" value="InterPro"/>
</dbReference>
<dbReference type="InterPro" id="IPR050951">
    <property type="entry name" value="Retrovirus_Pol_polyprotein"/>
</dbReference>
<name>A0A5S6QNM3_TRIMR</name>
<protein>
    <submittedName>
        <fullName evidence="3">Integrase catalytic domain-containing protein</fullName>
    </submittedName>
</protein>
<evidence type="ECO:0000259" key="1">
    <source>
        <dbReference type="PROSITE" id="PS50994"/>
    </source>
</evidence>
<dbReference type="InterPro" id="IPR002156">
    <property type="entry name" value="RNaseH_domain"/>
</dbReference>
<dbReference type="GO" id="GO:0004523">
    <property type="term" value="F:RNA-DNA hybrid ribonuclease activity"/>
    <property type="evidence" value="ECO:0007669"/>
    <property type="project" value="InterPro"/>
</dbReference>
<dbReference type="AlphaFoldDB" id="A0A5S6QNM3"/>
<dbReference type="PANTHER" id="PTHR37984:SF5">
    <property type="entry name" value="PROTEIN NYNRIN-LIKE"/>
    <property type="match status" value="1"/>
</dbReference>
<proteinExistence type="predicted"/>
<dbReference type="SUPFAM" id="SSF53098">
    <property type="entry name" value="Ribonuclease H-like"/>
    <property type="match status" value="2"/>
</dbReference>
<dbReference type="WBParaSite" id="TMUE_2000008462.1">
    <property type="protein sequence ID" value="TMUE_2000008462.1"/>
    <property type="gene ID" value="WBGene00300288"/>
</dbReference>
<organism evidence="2 3">
    <name type="scientific">Trichuris muris</name>
    <name type="common">Mouse whipworm</name>
    <dbReference type="NCBI Taxonomy" id="70415"/>
    <lineage>
        <taxon>Eukaryota</taxon>
        <taxon>Metazoa</taxon>
        <taxon>Ecdysozoa</taxon>
        <taxon>Nematoda</taxon>
        <taxon>Enoplea</taxon>
        <taxon>Dorylaimia</taxon>
        <taxon>Trichinellida</taxon>
        <taxon>Trichuridae</taxon>
        <taxon>Trichuris</taxon>
    </lineage>
</organism>